<keyword evidence="4 5" id="KW-0472">Membrane</keyword>
<dbReference type="InterPro" id="IPR009908">
    <property type="entry name" value="Methylamine_util_MauE"/>
</dbReference>
<organism evidence="7 8">
    <name type="scientific">Leeuwenhoekiella polynyae</name>
    <dbReference type="NCBI Taxonomy" id="1550906"/>
    <lineage>
        <taxon>Bacteria</taxon>
        <taxon>Pseudomonadati</taxon>
        <taxon>Bacteroidota</taxon>
        <taxon>Flavobacteriia</taxon>
        <taxon>Flavobacteriales</taxon>
        <taxon>Flavobacteriaceae</taxon>
        <taxon>Leeuwenhoekiella</taxon>
    </lineage>
</organism>
<keyword evidence="3 5" id="KW-1133">Transmembrane helix</keyword>
<keyword evidence="2 5" id="KW-0812">Transmembrane</keyword>
<evidence type="ECO:0000313" key="8">
    <source>
        <dbReference type="Proteomes" id="UP000289859"/>
    </source>
</evidence>
<feature type="domain" description="Methylamine utilisation protein MauE" evidence="6">
    <location>
        <begin position="12"/>
        <end position="135"/>
    </location>
</feature>
<dbReference type="UniPathway" id="UPA00895"/>
<reference evidence="7 8" key="1">
    <citation type="submission" date="2018-07" db="EMBL/GenBank/DDBJ databases">
        <title>Leeuwenhoekiella genomics.</title>
        <authorList>
            <person name="Tahon G."/>
            <person name="Willems A."/>
        </authorList>
    </citation>
    <scope>NUCLEOTIDE SEQUENCE [LARGE SCALE GENOMIC DNA]</scope>
    <source>
        <strain evidence="7 8">LMG 29608</strain>
    </source>
</reference>
<dbReference type="GO" id="GO:0016020">
    <property type="term" value="C:membrane"/>
    <property type="evidence" value="ECO:0007669"/>
    <property type="project" value="UniProtKB-SubCell"/>
</dbReference>
<feature type="transmembrane region" description="Helical" evidence="5">
    <location>
        <begin position="50"/>
        <end position="71"/>
    </location>
</feature>
<evidence type="ECO:0000256" key="4">
    <source>
        <dbReference type="ARBA" id="ARBA00023136"/>
    </source>
</evidence>
<dbReference type="EMBL" id="QOVK01000002">
    <property type="protein sequence ID" value="RXG25624.1"/>
    <property type="molecule type" value="Genomic_DNA"/>
</dbReference>
<evidence type="ECO:0000256" key="5">
    <source>
        <dbReference type="SAM" id="Phobius"/>
    </source>
</evidence>
<gene>
    <name evidence="7" type="ORF">DSM02_790</name>
</gene>
<accession>A0A4Q0PFG8</accession>
<evidence type="ECO:0000259" key="6">
    <source>
        <dbReference type="Pfam" id="PF07291"/>
    </source>
</evidence>
<feature type="transmembrane region" description="Helical" evidence="5">
    <location>
        <begin position="78"/>
        <end position="100"/>
    </location>
</feature>
<dbReference type="AlphaFoldDB" id="A0A4Q0PFG8"/>
<proteinExistence type="predicted"/>
<dbReference type="RefSeq" id="WP_128764433.1">
    <property type="nucleotide sequence ID" value="NZ_JBHUOO010000018.1"/>
</dbReference>
<evidence type="ECO:0000256" key="1">
    <source>
        <dbReference type="ARBA" id="ARBA00004141"/>
    </source>
</evidence>
<protein>
    <submittedName>
        <fullName evidence="7">Methylamine utilization protein MauE</fullName>
    </submittedName>
</protein>
<evidence type="ECO:0000256" key="2">
    <source>
        <dbReference type="ARBA" id="ARBA00022692"/>
    </source>
</evidence>
<comment type="caution">
    <text evidence="7">The sequence shown here is derived from an EMBL/GenBank/DDBJ whole genome shotgun (WGS) entry which is preliminary data.</text>
</comment>
<evidence type="ECO:0000256" key="3">
    <source>
        <dbReference type="ARBA" id="ARBA00022989"/>
    </source>
</evidence>
<evidence type="ECO:0000313" key="7">
    <source>
        <dbReference type="EMBL" id="RXG25624.1"/>
    </source>
</evidence>
<name>A0A4Q0PFG8_9FLAO</name>
<keyword evidence="8" id="KW-1185">Reference proteome</keyword>
<dbReference type="Proteomes" id="UP000289859">
    <property type="component" value="Unassembled WGS sequence"/>
</dbReference>
<feature type="transmembrane region" description="Helical" evidence="5">
    <location>
        <begin position="120"/>
        <end position="138"/>
    </location>
</feature>
<dbReference type="GO" id="GO:0030416">
    <property type="term" value="P:methylamine metabolic process"/>
    <property type="evidence" value="ECO:0007669"/>
    <property type="project" value="InterPro"/>
</dbReference>
<comment type="subcellular location">
    <subcellularLocation>
        <location evidence="1">Membrane</location>
        <topology evidence="1">Multi-pass membrane protein</topology>
    </subcellularLocation>
</comment>
<sequence length="153" mass="16515">MATARSTKQIINQGVISLLILLWVYAATAKLLEFDQFKVQLSQVSFLKPIAGLLVYIIPLVEYSLAGLLLVSKTRSTGLLGSAILMSVFTVYIAGMISLSPELPCSCGGIINDLTWQQHLLFNIGFTALAITGVYGYSATNTPNNNSNSNKNI</sequence>
<dbReference type="Pfam" id="PF07291">
    <property type="entry name" value="MauE"/>
    <property type="match status" value="1"/>
</dbReference>
<dbReference type="OrthoDB" id="673785at2"/>